<dbReference type="PANTHER" id="PTHR19980">
    <property type="entry name" value="RNA CLEAVAGE STIMULATION FACTOR"/>
    <property type="match status" value="1"/>
</dbReference>
<dbReference type="InterPro" id="IPR003107">
    <property type="entry name" value="HAT"/>
</dbReference>
<accession>A0A9W9CUL3</accession>
<dbReference type="GO" id="GO:0005737">
    <property type="term" value="C:cytoplasm"/>
    <property type="evidence" value="ECO:0007669"/>
    <property type="project" value="UniProtKB-SubCell"/>
</dbReference>
<feature type="compositionally biased region" description="Low complexity" evidence="5">
    <location>
        <begin position="137"/>
        <end position="149"/>
    </location>
</feature>
<dbReference type="PANTHER" id="PTHR19980:SF0">
    <property type="entry name" value="CLEAVAGE STIMULATION FACTOR SUBUNIT 3"/>
    <property type="match status" value="1"/>
</dbReference>
<dbReference type="SUPFAM" id="SSF48452">
    <property type="entry name" value="TPR-like"/>
    <property type="match status" value="2"/>
</dbReference>
<dbReference type="Proteomes" id="UP001140453">
    <property type="component" value="Unassembled WGS sequence"/>
</dbReference>
<reference evidence="7" key="1">
    <citation type="submission" date="2022-10" db="EMBL/GenBank/DDBJ databases">
        <title>Tapping the CABI collections for fungal endophytes: first genome assemblies for Collariella, Neodidymelliopsis, Ascochyta clinopodiicola, Didymella pomorum, Didymosphaeria variabile, Neocosmospora piperis and Neocucurbitaria cava.</title>
        <authorList>
            <person name="Hill R."/>
        </authorList>
    </citation>
    <scope>NUCLEOTIDE SEQUENCE</scope>
    <source>
        <strain evidence="7">IMI 355082</strain>
    </source>
</reference>
<feature type="region of interest" description="Disordered" evidence="5">
    <location>
        <begin position="826"/>
        <end position="904"/>
    </location>
</feature>
<keyword evidence="3 4" id="KW-0539">Nucleus</keyword>
<dbReference type="GO" id="GO:0005634">
    <property type="term" value="C:nucleus"/>
    <property type="evidence" value="ECO:0007669"/>
    <property type="project" value="UniProtKB-SubCell"/>
</dbReference>
<evidence type="ECO:0000256" key="2">
    <source>
        <dbReference type="ARBA" id="ARBA00022737"/>
    </source>
</evidence>
<evidence type="ECO:0000256" key="5">
    <source>
        <dbReference type="SAM" id="MobiDB-lite"/>
    </source>
</evidence>
<feature type="region of interest" description="Disordered" evidence="5">
    <location>
        <begin position="969"/>
        <end position="1091"/>
    </location>
</feature>
<name>A0A9W9CUL3_9PEZI</name>
<dbReference type="InterPro" id="IPR008847">
    <property type="entry name" value="Suf"/>
</dbReference>
<dbReference type="OrthoDB" id="26282at2759"/>
<feature type="compositionally biased region" description="Pro residues" evidence="5">
    <location>
        <begin position="1054"/>
        <end position="1068"/>
    </location>
</feature>
<dbReference type="GO" id="GO:0180010">
    <property type="term" value="P:co-transcriptional mRNA 3'-end processing, cleavage and polyadenylation pathway"/>
    <property type="evidence" value="ECO:0007669"/>
    <property type="project" value="UniProtKB-UniRule"/>
</dbReference>
<feature type="compositionally biased region" description="Polar residues" evidence="5">
    <location>
        <begin position="983"/>
        <end position="997"/>
    </location>
</feature>
<comment type="function">
    <text evidence="1 4">Component of the cleavage factor IA (CFIA) complex, which is involved in the endonucleolytic cleavage during polyadenylation-dependent pre-mRNA 3'-end formation.</text>
</comment>
<organism evidence="7 8">
    <name type="scientific">Gnomoniopsis smithogilvyi</name>
    <dbReference type="NCBI Taxonomy" id="1191159"/>
    <lineage>
        <taxon>Eukaryota</taxon>
        <taxon>Fungi</taxon>
        <taxon>Dikarya</taxon>
        <taxon>Ascomycota</taxon>
        <taxon>Pezizomycotina</taxon>
        <taxon>Sordariomycetes</taxon>
        <taxon>Sordariomycetidae</taxon>
        <taxon>Diaporthales</taxon>
        <taxon>Gnomoniaceae</taxon>
        <taxon>Gnomoniopsis</taxon>
    </lineage>
</organism>
<evidence type="ECO:0000256" key="3">
    <source>
        <dbReference type="ARBA" id="ARBA00023242"/>
    </source>
</evidence>
<feature type="compositionally biased region" description="Polar residues" evidence="5">
    <location>
        <begin position="85"/>
        <end position="98"/>
    </location>
</feature>
<gene>
    <name evidence="7" type="primary">RNA14</name>
    <name evidence="7" type="ORF">N0V93_008259</name>
</gene>
<feature type="compositionally biased region" description="Polar residues" evidence="5">
    <location>
        <begin position="26"/>
        <end position="49"/>
    </location>
</feature>
<feature type="compositionally biased region" description="Polar residues" evidence="5">
    <location>
        <begin position="846"/>
        <end position="867"/>
    </location>
</feature>
<evidence type="ECO:0000256" key="4">
    <source>
        <dbReference type="RuleBase" id="RU369035"/>
    </source>
</evidence>
<feature type="region of interest" description="Disordered" evidence="5">
    <location>
        <begin position="1"/>
        <end position="192"/>
    </location>
</feature>
<evidence type="ECO:0000313" key="7">
    <source>
        <dbReference type="EMBL" id="KAJ4387662.1"/>
    </source>
</evidence>
<comment type="caution">
    <text evidence="7">The sequence shown here is derived from an EMBL/GenBank/DDBJ whole genome shotgun (WGS) entry which is preliminary data.</text>
</comment>
<comment type="subcellular location">
    <subcellularLocation>
        <location evidence="4">Nucleus</location>
    </subcellularLocation>
    <subcellularLocation>
        <location evidence="4">Cytoplasm</location>
    </subcellularLocation>
    <text evidence="4">Nucleus and/or cytoplasm.</text>
</comment>
<dbReference type="Gene3D" id="1.25.40.1040">
    <property type="match status" value="2"/>
</dbReference>
<proteinExistence type="predicted"/>
<evidence type="ECO:0000259" key="6">
    <source>
        <dbReference type="Pfam" id="PF05843"/>
    </source>
</evidence>
<dbReference type="InterPro" id="IPR011990">
    <property type="entry name" value="TPR-like_helical_dom_sf"/>
</dbReference>
<dbReference type="AlphaFoldDB" id="A0A9W9CUL3"/>
<feature type="compositionally biased region" description="Pro residues" evidence="5">
    <location>
        <begin position="1034"/>
        <end position="1046"/>
    </location>
</feature>
<keyword evidence="8" id="KW-1185">Reference proteome</keyword>
<evidence type="ECO:0000313" key="8">
    <source>
        <dbReference type="Proteomes" id="UP001140453"/>
    </source>
</evidence>
<feature type="compositionally biased region" description="Polar residues" evidence="5">
    <location>
        <begin position="1006"/>
        <end position="1019"/>
    </location>
</feature>
<protein>
    <recommendedName>
        <fullName evidence="4">mRNA 3'-end-processing protein RNA14</fullName>
    </recommendedName>
</protein>
<keyword evidence="4" id="KW-0963">Cytoplasm</keyword>
<dbReference type="EMBL" id="JAPEVB010000005">
    <property type="protein sequence ID" value="KAJ4387662.1"/>
    <property type="molecule type" value="Genomic_DNA"/>
</dbReference>
<dbReference type="Pfam" id="PF05843">
    <property type="entry name" value="Suf"/>
    <property type="match status" value="1"/>
</dbReference>
<feature type="region of interest" description="Disordered" evidence="5">
    <location>
        <begin position="599"/>
        <end position="622"/>
    </location>
</feature>
<dbReference type="SMART" id="SM00386">
    <property type="entry name" value="HAT"/>
    <property type="match status" value="5"/>
</dbReference>
<evidence type="ECO:0000256" key="1">
    <source>
        <dbReference type="ARBA" id="ARBA00002863"/>
    </source>
</evidence>
<keyword evidence="4" id="KW-0507">mRNA processing</keyword>
<sequence>MADEVVEETQWAQEGDESEVEENGDIQISDNTQEDMNLSSLAPQTSGDLASSAAGPAEDAVGEYDPASVDLTLLPQEDEQDESRQTSLKPTPQPTAQSAPVPASKKRKTAGGFLVGDSDSEGDDVPAPVPTSLPIEPSQTPQSLPQSSLDNSASAPQAEEAMSNVPSTSQANNAPAPPAVAPGEPSGIIAPQFEEGAGAPYDVINSLEERIKQEPRAAMDAWLDLIAELRRRNDVDALRDVYERFLAVFPQAADIWTAYMEMEMDMNNFSKAEDLFKKTLTTIPNVRLLTVYLDYIRRRNDLSDPTGRARDVVAQSFEFVLSNDVVGVDRDSGPIWVEYIQFIKTGPGVVGEQDWESKKKMDLLRRVYQRAIAVPTKNLNNLWREYEQFENSIDKKLGRALVSQHSPSYMSAKSANMALDNITRRLQRINIPRLPPAPGFDGDEEYAEQVDLWKRWIAWEKSDPLELKADEPQTLNSRILYVYRQALMALRFWPEMWIDAAEWCWENDISASEGNDLGAELLHNGIDANPESVLLALKHADRIEDTYPVGEGDAAKAERGNAVKAPYLKLLDNLYVLSKSLKDEEKAIINKISQSSTYDPTTGNNAYDDDDADGPGDKPAKDAAKEAQIKAIQQGYSARNNVLSKTISYVWIALARAMRRVQGKGVPNTPVGGMRQIFTDARARGKLASDVYVAIALMEWKVYKENAGVKIFERGARLFPEDEYFMVEYIKFLHSRDDFTNARVVFENCIKRLTDKPDSIHKARTLFSYFHKFESQYGDRSQIVKLEKRMAELFPDDPKLNHFAARFSSETFNPIAARLIVSPTQMRPKNSIMPSIEQRDPVLNSPRPSLRQQNSPRPQFMPSTNSPKRPLPADDYDDTLNPPRKLQRGESPLKGAAGRRLDQQRRVQAAPIARDITFLLGLLPPASSYNLPRFNANELGRLIRNTHIPDPKDWKGADKSGRLQLATHNRQFSTENPAYPSSARDSPNSARPQSPFGTSRGRIAPASSTYQQSSLRPGSSGSGYEPPAAYGQGAPPPMAYPPPVMPTPDATMAWPPPPPQMYGAPPPSGYAVPNPYGQAPPPPQPPYGGYY</sequence>
<feature type="compositionally biased region" description="Pro residues" evidence="5">
    <location>
        <begin position="1078"/>
        <end position="1091"/>
    </location>
</feature>
<dbReference type="GO" id="GO:0003729">
    <property type="term" value="F:mRNA binding"/>
    <property type="evidence" value="ECO:0007669"/>
    <property type="project" value="TreeGrafter"/>
</dbReference>
<feature type="domain" description="Suppressor of forked" evidence="6">
    <location>
        <begin position="203"/>
        <end position="817"/>
    </location>
</feature>
<dbReference type="InterPro" id="IPR045243">
    <property type="entry name" value="Rna14-like"/>
</dbReference>
<keyword evidence="2" id="KW-0677">Repeat</keyword>
<feature type="compositionally biased region" description="Acidic residues" evidence="5">
    <location>
        <begin position="14"/>
        <end position="24"/>
    </location>
</feature>